<dbReference type="SMART" id="SM00105">
    <property type="entry name" value="ArfGap"/>
    <property type="match status" value="1"/>
</dbReference>
<keyword evidence="1" id="KW-0479">Metal-binding</keyword>
<accession>A0A251RDV5</accession>
<dbReference type="PANTHER" id="PTHR46085">
    <property type="entry name" value="ARFGAP/RECO-RELATED"/>
    <property type="match status" value="1"/>
</dbReference>
<feature type="compositionally biased region" description="Basic and acidic residues" evidence="5">
    <location>
        <begin position="163"/>
        <end position="173"/>
    </location>
</feature>
<dbReference type="Gene3D" id="1.10.220.150">
    <property type="entry name" value="Arf GTPase activating protein"/>
    <property type="match status" value="1"/>
</dbReference>
<feature type="compositionally biased region" description="Polar residues" evidence="5">
    <location>
        <begin position="508"/>
        <end position="517"/>
    </location>
</feature>
<feature type="domain" description="Arf-GAP" evidence="6">
    <location>
        <begin position="12"/>
        <end position="130"/>
    </location>
</feature>
<dbReference type="Proteomes" id="UP000006882">
    <property type="component" value="Chromosome G1"/>
</dbReference>
<dbReference type="InterPro" id="IPR037278">
    <property type="entry name" value="ARFGAP/RecO"/>
</dbReference>
<dbReference type="Pfam" id="PF01412">
    <property type="entry name" value="ArfGap"/>
    <property type="match status" value="1"/>
</dbReference>
<dbReference type="PANTHER" id="PTHR46085:SF16">
    <property type="entry name" value="ARFGAP_RECO-LIKE ZINC FINGER DOMAIN-CONTAINING PROTEIN"/>
    <property type="match status" value="1"/>
</dbReference>
<gene>
    <name evidence="7" type="ORF">PRUPE_1G466000</name>
</gene>
<evidence type="ECO:0000313" key="7">
    <source>
        <dbReference type="EMBL" id="ONI34162.1"/>
    </source>
</evidence>
<evidence type="ECO:0000256" key="3">
    <source>
        <dbReference type="ARBA" id="ARBA00022833"/>
    </source>
</evidence>
<evidence type="ECO:0000259" key="6">
    <source>
        <dbReference type="PROSITE" id="PS50115"/>
    </source>
</evidence>
<dbReference type="InterPro" id="IPR044820">
    <property type="entry name" value="AGD14-like"/>
</dbReference>
<dbReference type="PRINTS" id="PR00405">
    <property type="entry name" value="REVINTRACTNG"/>
</dbReference>
<dbReference type="GO" id="GO:0005096">
    <property type="term" value="F:GTPase activator activity"/>
    <property type="evidence" value="ECO:0007669"/>
    <property type="project" value="InterPro"/>
</dbReference>
<dbReference type="GO" id="GO:0008270">
    <property type="term" value="F:zinc ion binding"/>
    <property type="evidence" value="ECO:0007669"/>
    <property type="project" value="UniProtKB-KW"/>
</dbReference>
<proteinExistence type="predicted"/>
<dbReference type="FunFam" id="1.10.220.150:FF:000005">
    <property type="entry name" value="Arf-GAP domain and FG repeat-containing protein 1"/>
    <property type="match status" value="1"/>
</dbReference>
<keyword evidence="3" id="KW-0862">Zinc</keyword>
<feature type="region of interest" description="Disordered" evidence="5">
    <location>
        <begin position="227"/>
        <end position="364"/>
    </location>
</feature>
<evidence type="ECO:0000256" key="4">
    <source>
        <dbReference type="PROSITE-ProRule" id="PRU00288"/>
    </source>
</evidence>
<reference evidence="7 8" key="1">
    <citation type="journal article" date="2013" name="Nat. Genet.">
        <title>The high-quality draft genome of peach (Prunus persica) identifies unique patterns of genetic diversity, domestication and genome evolution.</title>
        <authorList>
            <consortium name="International Peach Genome Initiative"/>
            <person name="Verde I."/>
            <person name="Abbott A.G."/>
            <person name="Scalabrin S."/>
            <person name="Jung S."/>
            <person name="Shu S."/>
            <person name="Marroni F."/>
            <person name="Zhebentyayeva T."/>
            <person name="Dettori M.T."/>
            <person name="Grimwood J."/>
            <person name="Cattonaro F."/>
            <person name="Zuccolo A."/>
            <person name="Rossini L."/>
            <person name="Jenkins J."/>
            <person name="Vendramin E."/>
            <person name="Meisel L.A."/>
            <person name="Decroocq V."/>
            <person name="Sosinski B."/>
            <person name="Prochnik S."/>
            <person name="Mitros T."/>
            <person name="Policriti A."/>
            <person name="Cipriani G."/>
            <person name="Dondini L."/>
            <person name="Ficklin S."/>
            <person name="Goodstein D.M."/>
            <person name="Xuan P."/>
            <person name="Del Fabbro C."/>
            <person name="Aramini V."/>
            <person name="Copetti D."/>
            <person name="Gonzalez S."/>
            <person name="Horner D.S."/>
            <person name="Falchi R."/>
            <person name="Lucas S."/>
            <person name="Mica E."/>
            <person name="Maldonado J."/>
            <person name="Lazzari B."/>
            <person name="Bielenberg D."/>
            <person name="Pirona R."/>
            <person name="Miculan M."/>
            <person name="Barakat A."/>
            <person name="Testolin R."/>
            <person name="Stella A."/>
            <person name="Tartarini S."/>
            <person name="Tonutti P."/>
            <person name="Arus P."/>
            <person name="Orellana A."/>
            <person name="Wells C."/>
            <person name="Main D."/>
            <person name="Vizzotto G."/>
            <person name="Silva H."/>
            <person name="Salamini F."/>
            <person name="Schmutz J."/>
            <person name="Morgante M."/>
            <person name="Rokhsar D.S."/>
        </authorList>
    </citation>
    <scope>NUCLEOTIDE SEQUENCE [LARGE SCALE GENOMIC DNA]</scope>
    <source>
        <strain evidence="8">cv. Nemared</strain>
    </source>
</reference>
<evidence type="ECO:0000256" key="1">
    <source>
        <dbReference type="ARBA" id="ARBA00022723"/>
    </source>
</evidence>
<feature type="region of interest" description="Disordered" evidence="5">
    <location>
        <begin position="730"/>
        <end position="759"/>
    </location>
</feature>
<feature type="region of interest" description="Disordered" evidence="5">
    <location>
        <begin position="508"/>
        <end position="531"/>
    </location>
</feature>
<feature type="region of interest" description="Disordered" evidence="5">
    <location>
        <begin position="376"/>
        <end position="396"/>
    </location>
</feature>
<dbReference type="EMBL" id="CM007651">
    <property type="protein sequence ID" value="ONI34162.1"/>
    <property type="molecule type" value="Genomic_DNA"/>
</dbReference>
<dbReference type="InterPro" id="IPR038508">
    <property type="entry name" value="ArfGAP_dom_sf"/>
</dbReference>
<evidence type="ECO:0000313" key="8">
    <source>
        <dbReference type="Proteomes" id="UP000006882"/>
    </source>
</evidence>
<evidence type="ECO:0000256" key="5">
    <source>
        <dbReference type="SAM" id="MobiDB-lite"/>
    </source>
</evidence>
<keyword evidence="2 4" id="KW-0863">Zinc-finger</keyword>
<dbReference type="PROSITE" id="PS50115">
    <property type="entry name" value="ARFGAP"/>
    <property type="match status" value="1"/>
</dbReference>
<dbReference type="AlphaFoldDB" id="A0A251RDV5"/>
<keyword evidence="8" id="KW-1185">Reference proteome</keyword>
<sequence>MGNRLKEDEKIERTIRTLLKHPQNKRCINCNCLGPQYVCTTFLTFVCTNCSGVHREFTHRVKSVSMAKFNAEEVSALQAGGNERARQIYFKEWDPQYHAYPDGSNLHRLRDFIKHVYVNRKYTGERSVYTGERSMNKLSRLRLSNEESDEGRKVGSYHGGSRSFHDDDMHERSYSQGMSPGERGTDRSLRYYYDERRSPRYSQENVRSGGVKRNPLRFEIVDNRIREEKTRRNGSSSGEFKVQSRATENKKNMERSRSLVARTTEEKLAQNVPPLQIGEISTENQKNADGSAPNQKIKSANGQDGNETENKIVSLIDFNTDSDPPHAAANSQSQQTPPPNNDNNWASFDSSSKEKASQVPNPDPLESLLLELSAPSSVPATNASETPRNDVAPSTLCISNMPAGGAAPAAPVEQMPTLLDALTASTSTSTSTAVPEQPANVGTLLALPPPSGGDTTLKVNNGQQPPSMQLSFTADSGSQHINTPVRASNGESRTLALAPNIQRSLSIPVEKSTQSSLKPAEDTGSRAGSEYFPAETRASMRKELPVVSNCLMLFHISFFCKKFLSHYLILNSLQDLFSARYSSVPAQASGWHTAPAPGMGYSMQYYPNTTPAPAFPAPAKPTNPFDLNEEKSVVHSTHFPSMAPLQGALHHVSAPPGLMHASSLPTHFSQLKTPQSPTNESMMPSHSPSFATAFSPSAYMGQQLQNNYVRPQGVGGFGRGEAVFGALSTTQQPFQQPSIRYPAPSNSETFSSKRGNPFG</sequence>
<dbReference type="InterPro" id="IPR001164">
    <property type="entry name" value="ArfGAP_dom"/>
</dbReference>
<protein>
    <recommendedName>
        <fullName evidence="6">Arf-GAP domain-containing protein</fullName>
    </recommendedName>
</protein>
<dbReference type="CDD" id="cd08838">
    <property type="entry name" value="ArfGap_AGFG"/>
    <property type="match status" value="1"/>
</dbReference>
<evidence type="ECO:0000256" key="2">
    <source>
        <dbReference type="ARBA" id="ARBA00022771"/>
    </source>
</evidence>
<name>A0A251RDV5_PRUPE</name>
<dbReference type="SUPFAM" id="SSF57863">
    <property type="entry name" value="ArfGap/RecO-like zinc finger"/>
    <property type="match status" value="1"/>
</dbReference>
<dbReference type="STRING" id="3760.A0A251RDV5"/>
<organism evidence="7 8">
    <name type="scientific">Prunus persica</name>
    <name type="common">Peach</name>
    <name type="synonym">Amygdalus persica</name>
    <dbReference type="NCBI Taxonomy" id="3760"/>
    <lineage>
        <taxon>Eukaryota</taxon>
        <taxon>Viridiplantae</taxon>
        <taxon>Streptophyta</taxon>
        <taxon>Embryophyta</taxon>
        <taxon>Tracheophyta</taxon>
        <taxon>Spermatophyta</taxon>
        <taxon>Magnoliopsida</taxon>
        <taxon>eudicotyledons</taxon>
        <taxon>Gunneridae</taxon>
        <taxon>Pentapetalae</taxon>
        <taxon>rosids</taxon>
        <taxon>fabids</taxon>
        <taxon>Rosales</taxon>
        <taxon>Rosaceae</taxon>
        <taxon>Amygdaloideae</taxon>
        <taxon>Amygdaleae</taxon>
        <taxon>Prunus</taxon>
    </lineage>
</organism>
<feature type="compositionally biased region" description="Polar residues" evidence="5">
    <location>
        <begin position="329"/>
        <end position="350"/>
    </location>
</feature>
<feature type="region of interest" description="Disordered" evidence="5">
    <location>
        <begin position="139"/>
        <end position="186"/>
    </location>
</feature>
<feature type="compositionally biased region" description="Polar residues" evidence="5">
    <location>
        <begin position="279"/>
        <end position="305"/>
    </location>
</feature>
<dbReference type="Gramene" id="ONI34162">
    <property type="protein sequence ID" value="ONI34162"/>
    <property type="gene ID" value="PRUPE_1G466000"/>
</dbReference>
<feature type="compositionally biased region" description="Basic and acidic residues" evidence="5">
    <location>
        <begin position="247"/>
        <end position="268"/>
    </location>
</feature>